<evidence type="ECO:0000256" key="1">
    <source>
        <dbReference type="ARBA" id="ARBA00010617"/>
    </source>
</evidence>
<sequence>MAPFDLFHASTENTSFEGYDMPTGTLIVPNHLLYVHHDPENFRPEGFINPKGKIHKKEYIIPFSIGERVCAEETLARDGIFLFLTKSFQQFEFQADPGKPMPSMNKPVQFFDFLDPPKFFVIVTDRS</sequence>
<name>A0A8J2KDN2_9HEXA</name>
<proteinExistence type="inferred from homology"/>
<dbReference type="AlphaFoldDB" id="A0A8J2KDN2"/>
<dbReference type="GO" id="GO:0006082">
    <property type="term" value="P:organic acid metabolic process"/>
    <property type="evidence" value="ECO:0007669"/>
    <property type="project" value="TreeGrafter"/>
</dbReference>
<dbReference type="Proteomes" id="UP000708208">
    <property type="component" value="Unassembled WGS sequence"/>
</dbReference>
<evidence type="ECO:0000313" key="5">
    <source>
        <dbReference type="Proteomes" id="UP000708208"/>
    </source>
</evidence>
<keyword evidence="3" id="KW-0408">Iron</keyword>
<organism evidence="4 5">
    <name type="scientific">Allacma fusca</name>
    <dbReference type="NCBI Taxonomy" id="39272"/>
    <lineage>
        <taxon>Eukaryota</taxon>
        <taxon>Metazoa</taxon>
        <taxon>Ecdysozoa</taxon>
        <taxon>Arthropoda</taxon>
        <taxon>Hexapoda</taxon>
        <taxon>Collembola</taxon>
        <taxon>Symphypleona</taxon>
        <taxon>Sminthuridae</taxon>
        <taxon>Allacma</taxon>
    </lineage>
</organism>
<comment type="similarity">
    <text evidence="1">Belongs to the cytochrome P450 family.</text>
</comment>
<evidence type="ECO:0000256" key="2">
    <source>
        <dbReference type="ARBA" id="ARBA00022723"/>
    </source>
</evidence>
<dbReference type="GO" id="GO:0016712">
    <property type="term" value="F:oxidoreductase activity, acting on paired donors, with incorporation or reduction of molecular oxygen, reduced flavin or flavoprotein as one donor, and incorporation of one atom of oxygen"/>
    <property type="evidence" value="ECO:0007669"/>
    <property type="project" value="TreeGrafter"/>
</dbReference>
<dbReference type="OrthoDB" id="1055148at2759"/>
<dbReference type="GO" id="GO:0008395">
    <property type="term" value="F:steroid hydroxylase activity"/>
    <property type="evidence" value="ECO:0007669"/>
    <property type="project" value="TreeGrafter"/>
</dbReference>
<comment type="caution">
    <text evidence="4">The sequence shown here is derived from an EMBL/GenBank/DDBJ whole genome shotgun (WGS) entry which is preliminary data.</text>
</comment>
<dbReference type="InterPro" id="IPR050182">
    <property type="entry name" value="Cytochrome_P450_fam2"/>
</dbReference>
<dbReference type="EMBL" id="CAJVCH010105599">
    <property type="protein sequence ID" value="CAG7724089.1"/>
    <property type="molecule type" value="Genomic_DNA"/>
</dbReference>
<keyword evidence="2" id="KW-0479">Metal-binding</keyword>
<keyword evidence="5" id="KW-1185">Reference proteome</keyword>
<protein>
    <recommendedName>
        <fullName evidence="6">Cytochrome P450</fullName>
    </recommendedName>
</protein>
<dbReference type="Pfam" id="PF00067">
    <property type="entry name" value="p450"/>
    <property type="match status" value="1"/>
</dbReference>
<dbReference type="PANTHER" id="PTHR24300">
    <property type="entry name" value="CYTOCHROME P450 508A4-RELATED"/>
    <property type="match status" value="1"/>
</dbReference>
<evidence type="ECO:0000256" key="3">
    <source>
        <dbReference type="ARBA" id="ARBA00023004"/>
    </source>
</evidence>
<dbReference type="GO" id="GO:0006805">
    <property type="term" value="P:xenobiotic metabolic process"/>
    <property type="evidence" value="ECO:0007669"/>
    <property type="project" value="TreeGrafter"/>
</dbReference>
<accession>A0A8J2KDN2</accession>
<dbReference type="GO" id="GO:0005737">
    <property type="term" value="C:cytoplasm"/>
    <property type="evidence" value="ECO:0007669"/>
    <property type="project" value="TreeGrafter"/>
</dbReference>
<reference evidence="4" key="1">
    <citation type="submission" date="2021-06" db="EMBL/GenBank/DDBJ databases">
        <authorList>
            <person name="Hodson N. C."/>
            <person name="Mongue J. A."/>
            <person name="Jaron S. K."/>
        </authorList>
    </citation>
    <scope>NUCLEOTIDE SEQUENCE</scope>
</reference>
<evidence type="ECO:0000313" key="4">
    <source>
        <dbReference type="EMBL" id="CAG7724089.1"/>
    </source>
</evidence>
<evidence type="ECO:0008006" key="6">
    <source>
        <dbReference type="Google" id="ProtNLM"/>
    </source>
</evidence>
<gene>
    <name evidence="4" type="ORF">AFUS01_LOCUS13131</name>
</gene>
<dbReference type="PANTHER" id="PTHR24300:SF403">
    <property type="entry name" value="CYTOCHROME P450 306A1"/>
    <property type="match status" value="1"/>
</dbReference>
<dbReference type="InterPro" id="IPR001128">
    <property type="entry name" value="Cyt_P450"/>
</dbReference>
<dbReference type="GO" id="GO:0020037">
    <property type="term" value="F:heme binding"/>
    <property type="evidence" value="ECO:0007669"/>
    <property type="project" value="InterPro"/>
</dbReference>
<dbReference type="GO" id="GO:0005506">
    <property type="term" value="F:iron ion binding"/>
    <property type="evidence" value="ECO:0007669"/>
    <property type="project" value="InterPro"/>
</dbReference>